<sequence>MAIAVCYNGQLWRYLLTQTDTGERDQGRVIVPGTMRHPSPP</sequence>
<proteinExistence type="predicted"/>
<organism evidence="1 2">
    <name type="scientific">Ectothiorhodospira magna</name>
    <dbReference type="NCBI Taxonomy" id="867345"/>
    <lineage>
        <taxon>Bacteria</taxon>
        <taxon>Pseudomonadati</taxon>
        <taxon>Pseudomonadota</taxon>
        <taxon>Gammaproteobacteria</taxon>
        <taxon>Chromatiales</taxon>
        <taxon>Ectothiorhodospiraceae</taxon>
        <taxon>Ectothiorhodospira</taxon>
    </lineage>
</organism>
<evidence type="ECO:0000313" key="1">
    <source>
        <dbReference type="EMBL" id="SEQ38208.1"/>
    </source>
</evidence>
<protein>
    <submittedName>
        <fullName evidence="1">Uncharacterized protein</fullName>
    </submittedName>
</protein>
<dbReference type="Proteomes" id="UP000199496">
    <property type="component" value="Unassembled WGS sequence"/>
</dbReference>
<keyword evidence="2" id="KW-1185">Reference proteome</keyword>
<dbReference type="AlphaFoldDB" id="A0A1H9FLH6"/>
<name>A0A1H9FLH6_9GAMM</name>
<dbReference type="EMBL" id="FOFO01000027">
    <property type="protein sequence ID" value="SEQ38208.1"/>
    <property type="molecule type" value="Genomic_DNA"/>
</dbReference>
<accession>A0A1H9FLH6</accession>
<reference evidence="1 2" key="1">
    <citation type="submission" date="2016-10" db="EMBL/GenBank/DDBJ databases">
        <authorList>
            <person name="de Groot N.N."/>
        </authorList>
    </citation>
    <scope>NUCLEOTIDE SEQUENCE [LARGE SCALE GENOMIC DNA]</scope>
    <source>
        <strain evidence="1 2">B7-7</strain>
    </source>
</reference>
<gene>
    <name evidence="1" type="ORF">SAMN05421693_12715</name>
</gene>
<dbReference type="STRING" id="867345.SAMN05421693_12715"/>
<evidence type="ECO:0000313" key="2">
    <source>
        <dbReference type="Proteomes" id="UP000199496"/>
    </source>
</evidence>